<evidence type="ECO:0000259" key="2">
    <source>
        <dbReference type="PROSITE" id="PS50878"/>
    </source>
</evidence>
<feature type="domain" description="Reverse transcriptase" evidence="2">
    <location>
        <begin position="457"/>
        <end position="719"/>
    </location>
</feature>
<dbReference type="InterPro" id="IPR000477">
    <property type="entry name" value="RT_dom"/>
</dbReference>
<dbReference type="Pfam" id="PF00078">
    <property type="entry name" value="RVT_1"/>
    <property type="match status" value="1"/>
</dbReference>
<keyword evidence="1" id="KW-0472">Membrane</keyword>
<dbReference type="PANTHER" id="PTHR19446">
    <property type="entry name" value="REVERSE TRANSCRIPTASES"/>
    <property type="match status" value="1"/>
</dbReference>
<reference evidence="3" key="1">
    <citation type="submission" date="2014-06" db="EMBL/GenBank/DDBJ databases">
        <authorList>
            <person name="Ju J."/>
            <person name="Zhang J."/>
        </authorList>
    </citation>
    <scope>NUCLEOTIDE SEQUENCE</scope>
    <source>
        <strain evidence="3">SscI8</strain>
    </source>
</reference>
<proteinExistence type="predicted"/>
<dbReference type="Gene3D" id="3.60.10.10">
    <property type="entry name" value="Endonuclease/exonuclease/phosphatase"/>
    <property type="match status" value="1"/>
</dbReference>
<organism evidence="3">
    <name type="scientific">Sporisorium scitamineum</name>
    <dbReference type="NCBI Taxonomy" id="49012"/>
    <lineage>
        <taxon>Eukaryota</taxon>
        <taxon>Fungi</taxon>
        <taxon>Dikarya</taxon>
        <taxon>Basidiomycota</taxon>
        <taxon>Ustilaginomycotina</taxon>
        <taxon>Ustilaginomycetes</taxon>
        <taxon>Ustilaginales</taxon>
        <taxon>Ustilaginaceae</taxon>
        <taxon>Sporisorium</taxon>
    </lineage>
</organism>
<evidence type="ECO:0000313" key="3">
    <source>
        <dbReference type="EMBL" id="CDU26386.1"/>
    </source>
</evidence>
<protein>
    <recommendedName>
        <fullName evidence="2">Reverse transcriptase domain-containing protein</fullName>
    </recommendedName>
</protein>
<dbReference type="OrthoDB" id="412006at2759"/>
<dbReference type="InterPro" id="IPR036691">
    <property type="entry name" value="Endo/exonu/phosph_ase_sf"/>
</dbReference>
<sequence length="897" mass="99689">MAITPWGCMGAQATRGPLQCVGPMRAWTQPRGSLVRKLFLLHPPGAVTLVCLFVSVYHMPVATVKDRAKMLNNTLADLDAFLADLDAFLADLDAQLLVIGGDFNQSRGPWAQTAMLLELWESNMTETLLNRTSGHGLDLVTLLGHVTNIVQNNVQHTSTVNLTFCNATVTGFRTLSRPMDHQPILFDTCTLPPAPSQGLPLGTQGLTKLMLGTQLQRLLLREGSESGPDPWNIADQYIATSYQPFPAARGTSTRRNLIASTSSFGWFTDCPRLSKQSKTILQQVGNMLGLPRAIQTQVRQVASQHQDYQRVDQKFKFALEAARQAYADHQLEQVNRHKALISLQVLQLSHRFAQPPYPPMASSTGVVHRSLPDKITLLASTHYPQASKQVLNIAPAVIFIGPAFDLVPSTSAELSDALSLLKDHRAPGLDRLTPELLKLAAQESEYFRAMLKRVIDECITLSRFPAQWKLSIENFVPKGPGSLDLHNLFRPISLISVGSKLVEGIISRRLLHELDRLGLLTFTHGAVPRTSISETLGYLLDPGRDEMQDGRCVAILKIDVSAAFSSVDHTRLVDELHRAGLRRFAHWVGAWLVDRRAQFKLEDHLSEEYNPGSQGLPHGSPLSPLLWAFYISSLFALPMQTGVARPIVEGAYVDEIYVLLSGETALDVAEQGKAWLDRLQLWSQARHMLLSKVKLLIVDGNTRLELAHKRLLPILDFARVLHPAPLSKQHHYIAKAEKAIYLCVLDLHVQHLPSAASLAHELGHFSMLLRWKLQTYRFYGTILSRRTLPYSQYAPATQQEVAAEQEVTALPELPRVALPAKPPQDWIPLQINILSKREALLLEQSIARQSKRYSVRIYTDAAGNHDISRLGAAFVAICNAPPLEWQDTKGSTIRDGT</sequence>
<evidence type="ECO:0000256" key="1">
    <source>
        <dbReference type="SAM" id="Phobius"/>
    </source>
</evidence>
<gene>
    <name evidence="3" type="ORF">SPSC_06580</name>
</gene>
<name>A0A140KNL1_9BASI</name>
<feature type="transmembrane region" description="Helical" evidence="1">
    <location>
        <begin position="38"/>
        <end position="59"/>
    </location>
</feature>
<keyword evidence="1" id="KW-0812">Transmembrane</keyword>
<accession>A0A140KNL1</accession>
<dbReference type="PROSITE" id="PS50878">
    <property type="entry name" value="RT_POL"/>
    <property type="match status" value="1"/>
</dbReference>
<keyword evidence="1" id="KW-1133">Transmembrane helix</keyword>
<dbReference type="AlphaFoldDB" id="A0A140KNL1"/>
<dbReference type="EMBL" id="LK056694">
    <property type="protein sequence ID" value="CDU26386.1"/>
    <property type="molecule type" value="Genomic_DNA"/>
</dbReference>